<protein>
    <submittedName>
        <fullName evidence="4">Secreted protein</fullName>
    </submittedName>
</protein>
<feature type="region of interest" description="Disordered" evidence="1">
    <location>
        <begin position="86"/>
        <end position="108"/>
    </location>
</feature>
<evidence type="ECO:0000256" key="1">
    <source>
        <dbReference type="SAM" id="MobiDB-lite"/>
    </source>
</evidence>
<feature type="chain" id="PRO_5009308079" evidence="2">
    <location>
        <begin position="29"/>
        <end position="158"/>
    </location>
</feature>
<dbReference type="AlphaFoldDB" id="A0A1I7TWS9"/>
<feature type="compositionally biased region" description="Basic and acidic residues" evidence="1">
    <location>
        <begin position="86"/>
        <end position="102"/>
    </location>
</feature>
<accession>A0A1I7TWS9</accession>
<dbReference type="Proteomes" id="UP000095282">
    <property type="component" value="Unplaced"/>
</dbReference>
<proteinExistence type="predicted"/>
<reference evidence="4" key="1">
    <citation type="submission" date="2016-11" db="UniProtKB">
        <authorList>
            <consortium name="WormBaseParasite"/>
        </authorList>
    </citation>
    <scope>IDENTIFICATION</scope>
</reference>
<feature type="signal peptide" evidence="2">
    <location>
        <begin position="1"/>
        <end position="28"/>
    </location>
</feature>
<keyword evidence="2" id="KW-0732">Signal</keyword>
<sequence>MEGLCSVLLAHPGILSLVVVVDAPVVSSSIPVAARVVVARPPPSRLVPSRCTGRCVGVNDPSTTPTRTEFYPSAIHPLLVHSTKAEQTKADKLQTDEQRPDNNRPPPILSEMESSMFIAVSNPISTLKNSYYRPKKLLRVLTFRLLTHNFPGVWPRNI</sequence>
<name>A0A1I7TWS9_9PELO</name>
<keyword evidence="3" id="KW-1185">Reference proteome</keyword>
<evidence type="ECO:0000256" key="2">
    <source>
        <dbReference type="SAM" id="SignalP"/>
    </source>
</evidence>
<dbReference type="WBParaSite" id="Csp11.Scaffold629.g12572.t1">
    <property type="protein sequence ID" value="Csp11.Scaffold629.g12572.t1"/>
    <property type="gene ID" value="Csp11.Scaffold629.g12572"/>
</dbReference>
<evidence type="ECO:0000313" key="4">
    <source>
        <dbReference type="WBParaSite" id="Csp11.Scaffold629.g12572.t1"/>
    </source>
</evidence>
<organism evidence="3 4">
    <name type="scientific">Caenorhabditis tropicalis</name>
    <dbReference type="NCBI Taxonomy" id="1561998"/>
    <lineage>
        <taxon>Eukaryota</taxon>
        <taxon>Metazoa</taxon>
        <taxon>Ecdysozoa</taxon>
        <taxon>Nematoda</taxon>
        <taxon>Chromadorea</taxon>
        <taxon>Rhabditida</taxon>
        <taxon>Rhabditina</taxon>
        <taxon>Rhabditomorpha</taxon>
        <taxon>Rhabditoidea</taxon>
        <taxon>Rhabditidae</taxon>
        <taxon>Peloderinae</taxon>
        <taxon>Caenorhabditis</taxon>
    </lineage>
</organism>
<evidence type="ECO:0000313" key="3">
    <source>
        <dbReference type="Proteomes" id="UP000095282"/>
    </source>
</evidence>